<keyword evidence="3" id="KW-0697">Rotamase</keyword>
<keyword evidence="6" id="KW-0732">Signal</keyword>
<protein>
    <recommendedName>
        <fullName evidence="2">peptidylprolyl isomerase</fullName>
        <ecNumber evidence="2">5.2.1.8</ecNumber>
    </recommendedName>
</protein>
<dbReference type="AlphaFoldDB" id="A0A813JSL6"/>
<evidence type="ECO:0000256" key="4">
    <source>
        <dbReference type="ARBA" id="ARBA00023235"/>
    </source>
</evidence>
<evidence type="ECO:0000256" key="3">
    <source>
        <dbReference type="ARBA" id="ARBA00023110"/>
    </source>
</evidence>
<dbReference type="GO" id="GO:0003755">
    <property type="term" value="F:peptidyl-prolyl cis-trans isomerase activity"/>
    <property type="evidence" value="ECO:0007669"/>
    <property type="project" value="UniProtKB-EC"/>
</dbReference>
<dbReference type="Pfam" id="PF13181">
    <property type="entry name" value="TPR_8"/>
    <property type="match status" value="2"/>
</dbReference>
<feature type="chain" id="PRO_5032367573" description="peptidylprolyl isomerase" evidence="6">
    <location>
        <begin position="24"/>
        <end position="101"/>
    </location>
</feature>
<dbReference type="SMART" id="SM00028">
    <property type="entry name" value="TPR"/>
    <property type="match status" value="2"/>
</dbReference>
<proteinExistence type="predicted"/>
<dbReference type="InterPro" id="IPR019734">
    <property type="entry name" value="TPR_rpt"/>
</dbReference>
<keyword evidence="5" id="KW-0802">TPR repeat</keyword>
<dbReference type="SUPFAM" id="SSF48452">
    <property type="entry name" value="TPR-like"/>
    <property type="match status" value="1"/>
</dbReference>
<dbReference type="InterPro" id="IPR050754">
    <property type="entry name" value="FKBP4/5/8-like"/>
</dbReference>
<evidence type="ECO:0000256" key="6">
    <source>
        <dbReference type="SAM" id="SignalP"/>
    </source>
</evidence>
<comment type="caution">
    <text evidence="7">The sequence shown here is derived from an EMBL/GenBank/DDBJ whole genome shotgun (WGS) entry which is preliminary data.</text>
</comment>
<feature type="repeat" description="TPR" evidence="5">
    <location>
        <begin position="38"/>
        <end position="71"/>
    </location>
</feature>
<dbReference type="Gene3D" id="1.25.40.10">
    <property type="entry name" value="Tetratricopeptide repeat domain"/>
    <property type="match status" value="1"/>
</dbReference>
<dbReference type="PANTHER" id="PTHR46512:SF9">
    <property type="entry name" value="PEPTIDYLPROLYL ISOMERASE"/>
    <property type="match status" value="1"/>
</dbReference>
<dbReference type="EC" id="5.2.1.8" evidence="2"/>
<evidence type="ECO:0000256" key="2">
    <source>
        <dbReference type="ARBA" id="ARBA00013194"/>
    </source>
</evidence>
<evidence type="ECO:0000256" key="5">
    <source>
        <dbReference type="PROSITE-ProRule" id="PRU00339"/>
    </source>
</evidence>
<evidence type="ECO:0000313" key="8">
    <source>
        <dbReference type="Proteomes" id="UP000626109"/>
    </source>
</evidence>
<dbReference type="InterPro" id="IPR011990">
    <property type="entry name" value="TPR-like_helical_dom_sf"/>
</dbReference>
<comment type="catalytic activity">
    <reaction evidence="1">
        <text>[protein]-peptidylproline (omega=180) = [protein]-peptidylproline (omega=0)</text>
        <dbReference type="Rhea" id="RHEA:16237"/>
        <dbReference type="Rhea" id="RHEA-COMP:10747"/>
        <dbReference type="Rhea" id="RHEA-COMP:10748"/>
        <dbReference type="ChEBI" id="CHEBI:83833"/>
        <dbReference type="ChEBI" id="CHEBI:83834"/>
        <dbReference type="EC" id="5.2.1.8"/>
    </reaction>
</comment>
<keyword evidence="4" id="KW-0413">Isomerase</keyword>
<dbReference type="PANTHER" id="PTHR46512">
    <property type="entry name" value="PEPTIDYLPROLYL ISOMERASE"/>
    <property type="match status" value="1"/>
</dbReference>
<evidence type="ECO:0000256" key="1">
    <source>
        <dbReference type="ARBA" id="ARBA00000971"/>
    </source>
</evidence>
<feature type="signal peptide" evidence="6">
    <location>
        <begin position="1"/>
        <end position="23"/>
    </location>
</feature>
<organism evidence="7 8">
    <name type="scientific">Polarella glacialis</name>
    <name type="common">Dinoflagellate</name>
    <dbReference type="NCBI Taxonomy" id="89957"/>
    <lineage>
        <taxon>Eukaryota</taxon>
        <taxon>Sar</taxon>
        <taxon>Alveolata</taxon>
        <taxon>Dinophyceae</taxon>
        <taxon>Suessiales</taxon>
        <taxon>Suessiaceae</taxon>
        <taxon>Polarella</taxon>
    </lineage>
</organism>
<dbReference type="EMBL" id="CAJNNW010026905">
    <property type="protein sequence ID" value="CAE8688535.1"/>
    <property type="molecule type" value="Genomic_DNA"/>
</dbReference>
<feature type="non-terminal residue" evidence="7">
    <location>
        <position position="101"/>
    </location>
</feature>
<accession>A0A813JSL6</accession>
<dbReference type="PROSITE" id="PS50005">
    <property type="entry name" value="TPR"/>
    <property type="match status" value="1"/>
</dbReference>
<name>A0A813JSL6_POLGL</name>
<reference evidence="7" key="1">
    <citation type="submission" date="2021-02" db="EMBL/GenBank/DDBJ databases">
        <authorList>
            <person name="Dougan E. K."/>
            <person name="Rhodes N."/>
            <person name="Thang M."/>
            <person name="Chan C."/>
        </authorList>
    </citation>
    <scope>NUCLEOTIDE SEQUENCE</scope>
</reference>
<dbReference type="Proteomes" id="UP000626109">
    <property type="component" value="Unassembled WGS sequence"/>
</dbReference>
<sequence>ALFMSLHLNCAFCCLNLEDFALAVESCDKVLSIDERNVKALFRRATALGGLREFERAFEDLASATRLDPDNSELAKLQTRLLKQQKQLERRERNIYKRLFT</sequence>
<gene>
    <name evidence="7" type="ORF">PGLA2088_LOCUS25960</name>
</gene>
<evidence type="ECO:0000313" key="7">
    <source>
        <dbReference type="EMBL" id="CAE8688535.1"/>
    </source>
</evidence>